<gene>
    <name evidence="1" type="ORF">BCR36DRAFT_295428</name>
</gene>
<name>A0A1Y1V5D9_9FUNG</name>
<sequence length="56" mass="6344">NKNGSIIEACNINNFKDKKCQTRKCAVNEDCFSGLCQESCCITNPDNILYDCYRDS</sequence>
<dbReference type="AlphaFoldDB" id="A0A1Y1V5D9"/>
<feature type="non-terminal residue" evidence="1">
    <location>
        <position position="1"/>
    </location>
</feature>
<protein>
    <submittedName>
        <fullName evidence="1">Uncharacterized protein</fullName>
    </submittedName>
</protein>
<keyword evidence="2" id="KW-1185">Reference proteome</keyword>
<evidence type="ECO:0000313" key="1">
    <source>
        <dbReference type="EMBL" id="ORX47635.1"/>
    </source>
</evidence>
<organism evidence="1 2">
    <name type="scientific">Piromyces finnis</name>
    <dbReference type="NCBI Taxonomy" id="1754191"/>
    <lineage>
        <taxon>Eukaryota</taxon>
        <taxon>Fungi</taxon>
        <taxon>Fungi incertae sedis</taxon>
        <taxon>Chytridiomycota</taxon>
        <taxon>Chytridiomycota incertae sedis</taxon>
        <taxon>Neocallimastigomycetes</taxon>
        <taxon>Neocallimastigales</taxon>
        <taxon>Neocallimastigaceae</taxon>
        <taxon>Piromyces</taxon>
    </lineage>
</organism>
<evidence type="ECO:0000313" key="2">
    <source>
        <dbReference type="Proteomes" id="UP000193719"/>
    </source>
</evidence>
<dbReference type="EMBL" id="MCFH01000030">
    <property type="protein sequence ID" value="ORX47635.1"/>
    <property type="molecule type" value="Genomic_DNA"/>
</dbReference>
<comment type="caution">
    <text evidence="1">The sequence shown here is derived from an EMBL/GenBank/DDBJ whole genome shotgun (WGS) entry which is preliminary data.</text>
</comment>
<proteinExistence type="predicted"/>
<reference evidence="1 2" key="1">
    <citation type="submission" date="2016-08" db="EMBL/GenBank/DDBJ databases">
        <title>Genomes of anaerobic fungi encode conserved fungal cellulosomes for biomass hydrolysis.</title>
        <authorList>
            <consortium name="DOE Joint Genome Institute"/>
            <person name="Haitjema C.H."/>
            <person name="Gilmore S.P."/>
            <person name="Henske J.K."/>
            <person name="Solomon K.V."/>
            <person name="De Groot R."/>
            <person name="Kuo A."/>
            <person name="Mondo S.J."/>
            <person name="Salamov A.A."/>
            <person name="Labutti K."/>
            <person name="Zhao Z."/>
            <person name="Chiniquy J."/>
            <person name="Barry K."/>
            <person name="Brewer H.M."/>
            <person name="Purvine S.O."/>
            <person name="Wright A.T."/>
            <person name="Boxma B."/>
            <person name="Van Alen T."/>
            <person name="Hackstein J.H."/>
            <person name="Baker S.E."/>
            <person name="Grigoriev I.V."/>
            <person name="O'Malley M.A."/>
        </authorList>
    </citation>
    <scope>NUCLEOTIDE SEQUENCE [LARGE SCALE GENOMIC DNA]</scope>
    <source>
        <strain evidence="2">finn</strain>
    </source>
</reference>
<accession>A0A1Y1V5D9</accession>
<dbReference type="Proteomes" id="UP000193719">
    <property type="component" value="Unassembled WGS sequence"/>
</dbReference>
<reference evidence="1 2" key="2">
    <citation type="submission" date="2016-08" db="EMBL/GenBank/DDBJ databases">
        <title>Pervasive Adenine N6-methylation of Active Genes in Fungi.</title>
        <authorList>
            <consortium name="DOE Joint Genome Institute"/>
            <person name="Mondo S.J."/>
            <person name="Dannebaum R.O."/>
            <person name="Kuo R.C."/>
            <person name="Labutti K."/>
            <person name="Haridas S."/>
            <person name="Kuo A."/>
            <person name="Salamov A."/>
            <person name="Ahrendt S.R."/>
            <person name="Lipzen A."/>
            <person name="Sullivan W."/>
            <person name="Andreopoulos W.B."/>
            <person name="Clum A."/>
            <person name="Lindquist E."/>
            <person name="Daum C."/>
            <person name="Ramamoorthy G.K."/>
            <person name="Gryganskyi A."/>
            <person name="Culley D."/>
            <person name="Magnuson J.K."/>
            <person name="James T.Y."/>
            <person name="O'Malley M.A."/>
            <person name="Stajich J.E."/>
            <person name="Spatafora J.W."/>
            <person name="Visel A."/>
            <person name="Grigoriev I.V."/>
        </authorList>
    </citation>
    <scope>NUCLEOTIDE SEQUENCE [LARGE SCALE GENOMIC DNA]</scope>
    <source>
        <strain evidence="2">finn</strain>
    </source>
</reference>